<dbReference type="EMBL" id="NGKC01000006">
    <property type="protein sequence ID" value="RSU12089.1"/>
    <property type="molecule type" value="Genomic_DNA"/>
</dbReference>
<dbReference type="AlphaFoldDB" id="A0A430AVL2"/>
<accession>A0A430AVL2</accession>
<evidence type="ECO:0000313" key="3">
    <source>
        <dbReference type="Proteomes" id="UP000286773"/>
    </source>
</evidence>
<dbReference type="NCBIfam" id="TIGR04090">
    <property type="entry name" value="exp_by_SipW_IV"/>
    <property type="match status" value="1"/>
</dbReference>
<dbReference type="RefSeq" id="WP_126813535.1">
    <property type="nucleotide sequence ID" value="NZ_NGKC01000006.1"/>
</dbReference>
<dbReference type="NCBIfam" id="TIGR04088">
    <property type="entry name" value="cognate_SipW"/>
    <property type="match status" value="1"/>
</dbReference>
<feature type="chain" id="PRO_5038458323" description="Alternate signal-mediated exported protein" evidence="1">
    <location>
        <begin position="25"/>
        <end position="324"/>
    </location>
</feature>
<dbReference type="Proteomes" id="UP000286773">
    <property type="component" value="Unassembled WGS sequence"/>
</dbReference>
<keyword evidence="1" id="KW-0732">Signal</keyword>
<evidence type="ECO:0000313" key="2">
    <source>
        <dbReference type="EMBL" id="RSU12089.1"/>
    </source>
</evidence>
<evidence type="ECO:0008006" key="4">
    <source>
        <dbReference type="Google" id="ProtNLM"/>
    </source>
</evidence>
<reference evidence="2 3" key="1">
    <citation type="submission" date="2017-05" db="EMBL/GenBank/DDBJ databases">
        <title>Vagococcus spp. assemblies.</title>
        <authorList>
            <person name="Gulvik C.A."/>
        </authorList>
    </citation>
    <scope>NUCLEOTIDE SEQUENCE [LARGE SCALE GENOMIC DNA]</scope>
    <source>
        <strain evidence="2 3">LMG 24798</strain>
    </source>
</reference>
<gene>
    <name evidence="2" type="ORF">CBF27_06595</name>
</gene>
<dbReference type="OrthoDB" id="1819951at2"/>
<keyword evidence="3" id="KW-1185">Reference proteome</keyword>
<organism evidence="2 3">
    <name type="scientific">Vagococcus acidifermentans</name>
    <dbReference type="NCBI Taxonomy" id="564710"/>
    <lineage>
        <taxon>Bacteria</taxon>
        <taxon>Bacillati</taxon>
        <taxon>Bacillota</taxon>
        <taxon>Bacilli</taxon>
        <taxon>Lactobacillales</taxon>
        <taxon>Enterococcaceae</taxon>
        <taxon>Vagococcus</taxon>
    </lineage>
</organism>
<protein>
    <recommendedName>
        <fullName evidence="4">Alternate signal-mediated exported protein</fullName>
    </recommendedName>
</protein>
<comment type="caution">
    <text evidence="2">The sequence shown here is derived from an EMBL/GenBank/DDBJ whole genome shotgun (WGS) entry which is preliminary data.</text>
</comment>
<evidence type="ECO:0000256" key="1">
    <source>
        <dbReference type="SAM" id="SignalP"/>
    </source>
</evidence>
<name>A0A430AVL2_9ENTE</name>
<proteinExistence type="predicted"/>
<dbReference type="InterPro" id="IPR023833">
    <property type="entry name" value="Signal_pept_SipW-depend-type"/>
</dbReference>
<feature type="signal peptide" evidence="1">
    <location>
        <begin position="1"/>
        <end position="24"/>
    </location>
</feature>
<sequence>MKKSTRKKRVLGATLVLSAGLLLAATYAWFSSTDNVTNKFTTGALPDGSVKIWEIFEEPTAWLPGEEVEKQVGVINNSEGDVVVRLAYKEAMTKLEADGTNLKKYVFPTKQTGSEYVPAPSVDYSVTGDYKELSILGLTVDGSLPDGVKLLGKRIAEDASGQTKYAFVIYEKDGDNFHSIAADISMNDAGTVVSVKDVQYVYYKPTAEVTKDWAQAKPAGTNTSAIDDKLLFTYNSLTNTPTAENWVYGEDGWFYYIGKLSTGEVSPILLSSVTLHSSADNTYQLMNYSLDVRIEALQATPEAINEGGFPGIPDAIKQAMIDAL</sequence>
<dbReference type="InterPro" id="IPR024008">
    <property type="entry name" value="BsaA"/>
</dbReference>